<evidence type="ECO:0000256" key="1">
    <source>
        <dbReference type="SAM" id="Coils"/>
    </source>
</evidence>
<feature type="region of interest" description="Disordered" evidence="2">
    <location>
        <begin position="413"/>
        <end position="434"/>
    </location>
</feature>
<protein>
    <submittedName>
        <fullName evidence="4">Uncharacterized protein</fullName>
    </submittedName>
</protein>
<feature type="region of interest" description="Disordered" evidence="2">
    <location>
        <begin position="352"/>
        <end position="372"/>
    </location>
</feature>
<keyword evidence="1" id="KW-0175">Coiled coil</keyword>
<dbReference type="EMBL" id="CAUYUE010000006">
    <property type="protein sequence ID" value="CAK0781704.1"/>
    <property type="molecule type" value="Genomic_DNA"/>
</dbReference>
<accession>A0AAV1I693</accession>
<feature type="compositionally biased region" description="Low complexity" evidence="2">
    <location>
        <begin position="420"/>
        <end position="434"/>
    </location>
</feature>
<organism evidence="4 5">
    <name type="scientific">Coccomyxa viridis</name>
    <dbReference type="NCBI Taxonomy" id="1274662"/>
    <lineage>
        <taxon>Eukaryota</taxon>
        <taxon>Viridiplantae</taxon>
        <taxon>Chlorophyta</taxon>
        <taxon>core chlorophytes</taxon>
        <taxon>Trebouxiophyceae</taxon>
        <taxon>Trebouxiophyceae incertae sedis</taxon>
        <taxon>Coccomyxaceae</taxon>
        <taxon>Coccomyxa</taxon>
    </lineage>
</organism>
<feature type="compositionally biased region" description="Low complexity" evidence="2">
    <location>
        <begin position="768"/>
        <end position="788"/>
    </location>
</feature>
<keyword evidence="3" id="KW-1133">Transmembrane helix</keyword>
<dbReference type="Proteomes" id="UP001314263">
    <property type="component" value="Unassembled WGS sequence"/>
</dbReference>
<feature type="region of interest" description="Disordered" evidence="2">
    <location>
        <begin position="706"/>
        <end position="725"/>
    </location>
</feature>
<dbReference type="AlphaFoldDB" id="A0AAV1I693"/>
<evidence type="ECO:0000256" key="3">
    <source>
        <dbReference type="SAM" id="Phobius"/>
    </source>
</evidence>
<keyword evidence="3" id="KW-0812">Transmembrane</keyword>
<feature type="region of interest" description="Disordered" evidence="2">
    <location>
        <begin position="765"/>
        <end position="791"/>
    </location>
</feature>
<keyword evidence="5" id="KW-1185">Reference proteome</keyword>
<name>A0AAV1I693_9CHLO</name>
<gene>
    <name evidence="4" type="ORF">CVIRNUC_005450</name>
</gene>
<feature type="coiled-coil region" evidence="1">
    <location>
        <begin position="594"/>
        <end position="621"/>
    </location>
</feature>
<evidence type="ECO:0000256" key="2">
    <source>
        <dbReference type="SAM" id="MobiDB-lite"/>
    </source>
</evidence>
<feature type="transmembrane region" description="Helical" evidence="3">
    <location>
        <begin position="156"/>
        <end position="175"/>
    </location>
</feature>
<comment type="caution">
    <text evidence="4">The sequence shown here is derived from an EMBL/GenBank/DDBJ whole genome shotgun (WGS) entry which is preliminary data.</text>
</comment>
<evidence type="ECO:0000313" key="5">
    <source>
        <dbReference type="Proteomes" id="UP001314263"/>
    </source>
</evidence>
<sequence length="1169" mass="125531">MDAAACRRGCRVVIGFTWSRLRSIGSMRFPDDGQEKLFVHTAGGDGFLLMRMHRIVDASLFCLSAKETAGKFSDPWSAGVMSNIQKGACAIQLLAMVITFLAPRFCKERHEGICQQVNFATAVFGTWLTTITRQRYQIPHACNILFSAINFLPGQVRVAVFAPVVALQTLVWLLVGAHSRYVNPEHAGPPPTVVLIWLQHMLLTIIVGFLLTYCLGTVLEMRARQSFLKKHSLENIDWRPGMLPRLLTWVVYQLSRAQNCLLIGLGVRTRQQRKASGSKALSTADAHCSVRAKMQDQSCVLTASSSSSRAGCQSACTPSVGVAPAGNSQHEGCCPGSPHAQHHSCIRKAACSNSSPDNDRAPPASVGAAPSREGQLERCCPSSSRAQNQSCAERPSCCSSSVGIDSASFARQLVPEGPPEDSQQQGEGPGSGQPCQFSAAFHMELYDAPDPARQLSANGNRMPALSEGCSGAAREAALTKLSEASRIEGCKSPSACSRRASSDVDVAEAQEVCCGVRGEQAKACQTLLNKGKALDSKCKQLSCRVQLLETEVGKDSLTAMAEQVRSRQLQQQVATLTQRVNAQRCVAAFLGSNEDMLRAEVESLKQEREQLTGELAKAHTLIEETAADRLEATELLSRAVQIMESMREHMTTERGAMWQCILQLLHLQPHATPAEASACFARRLGRVEPADAAELAKFMETLAQGGASATTPQRSPQSSCASLNAQQESSMRAALPLSAVAQAVHSRKMLPADLAPIGDWHRSTLHEAQSSSSGAADGSGLSSAGHDSVAAGEVPQQSLEVVCSSDTESQSCQPAARSKEHQEAFPDVKYQQDANWDSIVDGHARELYLGVVQKLRTGVAAQQEWLKSADSAFLGTPQRECARCKASSDQLAVAEARHAGLQGALVVVLRSMMGQERGTREELGRLAVELDASLSAQTESSCHCSCNFLAEAGILGGDGLRTGPPKPCRCCLIHSGQGAGASASAVRAAVHRLQQLSRAPAPFQRAASEMSNMLLPVPSARELSASLTDDNSSRAEMHMNESLNTLVAWLNSPKSPRSSDPADEQARVERLRGALEVTVSALVDRAFATQTAYVHCAHSLAKQARAMSSLNSHLMTVRQNERRMLEMLMNNRARLLTHMAVLRTCSRVALCRDCAAPAAEDSLASCPAA</sequence>
<keyword evidence="3" id="KW-0472">Membrane</keyword>
<feature type="compositionally biased region" description="Polar residues" evidence="2">
    <location>
        <begin position="707"/>
        <end position="725"/>
    </location>
</feature>
<reference evidence="4 5" key="1">
    <citation type="submission" date="2023-10" db="EMBL/GenBank/DDBJ databases">
        <authorList>
            <person name="Maclean D."/>
            <person name="Macfadyen A."/>
        </authorList>
    </citation>
    <scope>NUCLEOTIDE SEQUENCE [LARGE SCALE GENOMIC DNA]</scope>
</reference>
<feature type="transmembrane region" description="Helical" evidence="3">
    <location>
        <begin position="195"/>
        <end position="219"/>
    </location>
</feature>
<proteinExistence type="predicted"/>
<evidence type="ECO:0000313" key="4">
    <source>
        <dbReference type="EMBL" id="CAK0781704.1"/>
    </source>
</evidence>